<dbReference type="PROSITE" id="PS00671">
    <property type="entry name" value="D_2_HYDROXYACID_DH_3"/>
    <property type="match status" value="1"/>
</dbReference>
<dbReference type="PANTHER" id="PTHR10996">
    <property type="entry name" value="2-HYDROXYACID DEHYDROGENASE-RELATED"/>
    <property type="match status" value="1"/>
</dbReference>
<evidence type="ECO:0000313" key="4">
    <source>
        <dbReference type="Proteomes" id="UP000193986"/>
    </source>
</evidence>
<name>A0A1Y2ACY1_9TREE</name>
<dbReference type="InParanoid" id="A0A1Y2ACY1"/>
<evidence type="ECO:0000259" key="2">
    <source>
        <dbReference type="Pfam" id="PF02826"/>
    </source>
</evidence>
<dbReference type="SUPFAM" id="SSF52283">
    <property type="entry name" value="Formate/glycerate dehydrogenase catalytic domain-like"/>
    <property type="match status" value="1"/>
</dbReference>
<dbReference type="GO" id="GO:0005829">
    <property type="term" value="C:cytosol"/>
    <property type="evidence" value="ECO:0007669"/>
    <property type="project" value="TreeGrafter"/>
</dbReference>
<comment type="caution">
    <text evidence="3">The sequence shown here is derived from an EMBL/GenBank/DDBJ whole genome shotgun (WGS) entry which is preliminary data.</text>
</comment>
<dbReference type="OrthoDB" id="298012at2759"/>
<sequence>MSLPPLLTNLQQTTSRLQLTDLLLDDGHGSLPTPPPEPLLAAREATVLLPMPVHPVAAEYARSRFGKVLVVGEDVDLDEGLKLADGILNRANALPADMLVRAQRLLAISVVGVGYDSIHIPTCIDRRISVLNCPGSNAHAVSELTIALTLALLRRVPEVDRRLRSGQLVRSIDVLGRSLRGKVVGIIGMGATARCTAEIFLHAFSCSIHIYSPTSPLTRWTTHDPSGALAHTRHDTLSAMLPHVDILTLHCPLTDATRRLISSRELDTMKPGSVLVNMSRGAVVDEKALYDALRSSETLMGAASDVFAFEPVGRDTVNGLLDLENFIATPHMSVYMH</sequence>
<evidence type="ECO:0000313" key="3">
    <source>
        <dbReference type="EMBL" id="ORY20372.1"/>
    </source>
</evidence>
<proteinExistence type="predicted"/>
<dbReference type="InterPro" id="IPR050223">
    <property type="entry name" value="D-isomer_2-hydroxyacid_DH"/>
</dbReference>
<dbReference type="PANTHER" id="PTHR10996:SF264">
    <property type="entry name" value="HYPOTHETICAL D-ISOMER SPECIFIC 2-HYDROXYACID DEHYDROGENASE (EUROFUNG)"/>
    <property type="match status" value="1"/>
</dbReference>
<organism evidence="3 4">
    <name type="scientific">Naematelia encephala</name>
    <dbReference type="NCBI Taxonomy" id="71784"/>
    <lineage>
        <taxon>Eukaryota</taxon>
        <taxon>Fungi</taxon>
        <taxon>Dikarya</taxon>
        <taxon>Basidiomycota</taxon>
        <taxon>Agaricomycotina</taxon>
        <taxon>Tremellomycetes</taxon>
        <taxon>Tremellales</taxon>
        <taxon>Naemateliaceae</taxon>
        <taxon>Naematelia</taxon>
    </lineage>
</organism>
<gene>
    <name evidence="3" type="ORF">BCR39DRAFT_475045</name>
</gene>
<dbReference type="InterPro" id="IPR029753">
    <property type="entry name" value="D-isomer_DH_CS"/>
</dbReference>
<protein>
    <submittedName>
        <fullName evidence="3">D-isomer specific 2-hydroxyacid dehydrogenase</fullName>
    </submittedName>
</protein>
<dbReference type="InterPro" id="IPR036291">
    <property type="entry name" value="NAD(P)-bd_dom_sf"/>
</dbReference>
<reference evidence="3 4" key="1">
    <citation type="submission" date="2016-07" db="EMBL/GenBank/DDBJ databases">
        <title>Pervasive Adenine N6-methylation of Active Genes in Fungi.</title>
        <authorList>
            <consortium name="DOE Joint Genome Institute"/>
            <person name="Mondo S.J."/>
            <person name="Dannebaum R.O."/>
            <person name="Kuo R.C."/>
            <person name="Labutti K."/>
            <person name="Haridas S."/>
            <person name="Kuo A."/>
            <person name="Salamov A."/>
            <person name="Ahrendt S.R."/>
            <person name="Lipzen A."/>
            <person name="Sullivan W."/>
            <person name="Andreopoulos W.B."/>
            <person name="Clum A."/>
            <person name="Lindquist E."/>
            <person name="Daum C."/>
            <person name="Ramamoorthy G.K."/>
            <person name="Gryganskyi A."/>
            <person name="Culley D."/>
            <person name="Magnuson J.K."/>
            <person name="James T.Y."/>
            <person name="O'Malley M.A."/>
            <person name="Stajich J.E."/>
            <person name="Spatafora J.W."/>
            <person name="Visel A."/>
            <person name="Grigoriev I.V."/>
        </authorList>
    </citation>
    <scope>NUCLEOTIDE SEQUENCE [LARGE SCALE GENOMIC DNA]</scope>
    <source>
        <strain evidence="3 4">68-887.2</strain>
    </source>
</reference>
<dbReference type="GO" id="GO:0051287">
    <property type="term" value="F:NAD binding"/>
    <property type="evidence" value="ECO:0007669"/>
    <property type="project" value="InterPro"/>
</dbReference>
<dbReference type="GO" id="GO:0030267">
    <property type="term" value="F:glyoxylate reductase (NADPH) activity"/>
    <property type="evidence" value="ECO:0007669"/>
    <property type="project" value="TreeGrafter"/>
</dbReference>
<dbReference type="InterPro" id="IPR006140">
    <property type="entry name" value="D-isomer_DH_NAD-bd"/>
</dbReference>
<dbReference type="Gene3D" id="3.40.50.720">
    <property type="entry name" value="NAD(P)-binding Rossmann-like Domain"/>
    <property type="match status" value="2"/>
</dbReference>
<dbReference type="Proteomes" id="UP000193986">
    <property type="component" value="Unassembled WGS sequence"/>
</dbReference>
<keyword evidence="4" id="KW-1185">Reference proteome</keyword>
<accession>A0A1Y2ACY1</accession>
<dbReference type="STRING" id="71784.A0A1Y2ACY1"/>
<dbReference type="GO" id="GO:0016618">
    <property type="term" value="F:hydroxypyruvate reductase [NAD(P)H] activity"/>
    <property type="evidence" value="ECO:0007669"/>
    <property type="project" value="TreeGrafter"/>
</dbReference>
<feature type="domain" description="D-isomer specific 2-hydroxyacid dehydrogenase NAD-binding" evidence="2">
    <location>
        <begin position="146"/>
        <end position="333"/>
    </location>
</feature>
<dbReference type="EMBL" id="MCFC01000138">
    <property type="protein sequence ID" value="ORY20372.1"/>
    <property type="molecule type" value="Genomic_DNA"/>
</dbReference>
<dbReference type="Pfam" id="PF02826">
    <property type="entry name" value="2-Hacid_dh_C"/>
    <property type="match status" value="1"/>
</dbReference>
<keyword evidence="1" id="KW-0560">Oxidoreductase</keyword>
<dbReference type="SUPFAM" id="SSF51735">
    <property type="entry name" value="NAD(P)-binding Rossmann-fold domains"/>
    <property type="match status" value="1"/>
</dbReference>
<evidence type="ECO:0000256" key="1">
    <source>
        <dbReference type="ARBA" id="ARBA00023002"/>
    </source>
</evidence>
<dbReference type="AlphaFoldDB" id="A0A1Y2ACY1"/>